<dbReference type="Pfam" id="PF06439">
    <property type="entry name" value="3keto-disac_hyd"/>
    <property type="match status" value="1"/>
</dbReference>
<dbReference type="InterPro" id="IPR010496">
    <property type="entry name" value="AL/BT2_dom"/>
</dbReference>
<keyword evidence="3" id="KW-1185">Reference proteome</keyword>
<evidence type="ECO:0000313" key="3">
    <source>
        <dbReference type="Proteomes" id="UP001431776"/>
    </source>
</evidence>
<name>A0AAW6TUI3_9BACT</name>
<dbReference type="Gene3D" id="2.60.120.560">
    <property type="entry name" value="Exo-inulinase, domain 1"/>
    <property type="match status" value="1"/>
</dbReference>
<protein>
    <submittedName>
        <fullName evidence="2">DUF1080 domain-containing protein</fullName>
    </submittedName>
</protein>
<proteinExistence type="predicted"/>
<evidence type="ECO:0000259" key="1">
    <source>
        <dbReference type="Pfam" id="PF06439"/>
    </source>
</evidence>
<accession>A0AAW6TUI3</accession>
<reference evidence="2" key="1">
    <citation type="submission" date="2023-05" db="EMBL/GenBank/DDBJ databases">
        <title>Anaerotaeda fermentans gen. nov., sp. nov., a novel anaerobic planctomycete of the new family within the order Sedimentisphaerales isolated from Taman Peninsula, Russia.</title>
        <authorList>
            <person name="Khomyakova M.A."/>
            <person name="Merkel A.Y."/>
            <person name="Slobodkin A.I."/>
        </authorList>
    </citation>
    <scope>NUCLEOTIDE SEQUENCE</scope>
    <source>
        <strain evidence="2">M17dextr</strain>
    </source>
</reference>
<dbReference type="RefSeq" id="WP_349244726.1">
    <property type="nucleotide sequence ID" value="NZ_JASCXX010000010.1"/>
</dbReference>
<comment type="caution">
    <text evidence="2">The sequence shown here is derived from an EMBL/GenBank/DDBJ whole genome shotgun (WGS) entry which is preliminary data.</text>
</comment>
<dbReference type="GO" id="GO:0016787">
    <property type="term" value="F:hydrolase activity"/>
    <property type="evidence" value="ECO:0007669"/>
    <property type="project" value="InterPro"/>
</dbReference>
<organism evidence="2 3">
    <name type="scientific">Anaerobaca lacustris</name>
    <dbReference type="NCBI Taxonomy" id="3044600"/>
    <lineage>
        <taxon>Bacteria</taxon>
        <taxon>Pseudomonadati</taxon>
        <taxon>Planctomycetota</taxon>
        <taxon>Phycisphaerae</taxon>
        <taxon>Sedimentisphaerales</taxon>
        <taxon>Anaerobacaceae</taxon>
        <taxon>Anaerobaca</taxon>
    </lineage>
</organism>
<gene>
    <name evidence="2" type="ORF">QJ522_09715</name>
</gene>
<dbReference type="Proteomes" id="UP001431776">
    <property type="component" value="Unassembled WGS sequence"/>
</dbReference>
<dbReference type="EMBL" id="JASCXX010000010">
    <property type="protein sequence ID" value="MDI6449317.1"/>
    <property type="molecule type" value="Genomic_DNA"/>
</dbReference>
<dbReference type="AlphaFoldDB" id="A0AAW6TUI3"/>
<feature type="domain" description="3-keto-alpha-glucoside-1,2-lyase/3-keto-2-hydroxy-glucal hydratase" evidence="1">
    <location>
        <begin position="156"/>
        <end position="333"/>
    </location>
</feature>
<evidence type="ECO:0000313" key="2">
    <source>
        <dbReference type="EMBL" id="MDI6449317.1"/>
    </source>
</evidence>
<sequence length="338" mass="37124">MGKGIRLALGLLIVWFTGTSVLQAGEADPYIGRWALTIPGGGAGWLGVTQEDGYLDASILWGGGSVVPVDSVFLADGSLYVVRLHRVERKDGQGNVVRTQTFPEAIVANVYGDTMQLTQIQPRRDGTGIDQREFTGKRIAPLPAKPDLAKVKFGDPITLFNGRNLDGWELTNPRQTNGWSVADGLLVNDPAQRRGERRISYGNLRTRAEFEDFNLTLEVNVPKNGNSGIYLRGIYEVQVADTYGRGLDPHHMGGIYSRIAPRVSAEKPAGQWQTMDITLVDRHVTVKLNGTTIIDNEPLLGCTGGAMWADEFRPGPIYLQGDHTAVQYRNMVLRPVLK</sequence>